<evidence type="ECO:0000259" key="12">
    <source>
        <dbReference type="PROSITE" id="PS51278"/>
    </source>
</evidence>
<feature type="active site" description="For GATase activity" evidence="9">
    <location>
        <position position="2"/>
    </location>
</feature>
<dbReference type="Proteomes" id="UP000594468">
    <property type="component" value="Chromosome"/>
</dbReference>
<evidence type="ECO:0000256" key="6">
    <source>
        <dbReference type="ARBA" id="ARBA00022888"/>
    </source>
</evidence>
<evidence type="ECO:0000256" key="10">
    <source>
        <dbReference type="PIRSR" id="PIRSR001589-2"/>
    </source>
</evidence>
<dbReference type="PANTHER" id="PTHR43284:SF1">
    <property type="entry name" value="ASPARAGINE SYNTHETASE"/>
    <property type="match status" value="1"/>
</dbReference>
<evidence type="ECO:0000256" key="8">
    <source>
        <dbReference type="ARBA" id="ARBA00048741"/>
    </source>
</evidence>
<dbReference type="InterPro" id="IPR006426">
    <property type="entry name" value="Asn_synth_AEB"/>
</dbReference>
<dbReference type="InterPro" id="IPR017932">
    <property type="entry name" value="GATase_2_dom"/>
</dbReference>
<evidence type="ECO:0000256" key="2">
    <source>
        <dbReference type="ARBA" id="ARBA00005752"/>
    </source>
</evidence>
<keyword evidence="6 9" id="KW-0061">Asparagine biosynthesis</keyword>
<keyword evidence="5 10" id="KW-0067">ATP-binding</keyword>
<dbReference type="GO" id="GO:0004066">
    <property type="term" value="F:asparagine synthase (glutamine-hydrolyzing) activity"/>
    <property type="evidence" value="ECO:0007669"/>
    <property type="project" value="UniProtKB-EC"/>
</dbReference>
<dbReference type="SUPFAM" id="SSF56235">
    <property type="entry name" value="N-terminal nucleophile aminohydrolases (Ntn hydrolases)"/>
    <property type="match status" value="1"/>
</dbReference>
<proteinExistence type="inferred from homology"/>
<dbReference type="Pfam" id="PF13537">
    <property type="entry name" value="GATase_7"/>
    <property type="match status" value="1"/>
</dbReference>
<dbReference type="Pfam" id="PF00733">
    <property type="entry name" value="Asn_synthase"/>
    <property type="match status" value="1"/>
</dbReference>
<evidence type="ECO:0000256" key="11">
    <source>
        <dbReference type="PIRSR" id="PIRSR001589-3"/>
    </source>
</evidence>
<reference evidence="13 14" key="1">
    <citation type="submission" date="2020-02" db="EMBL/GenBank/DDBJ databases">
        <authorList>
            <person name="Zheng R.K."/>
            <person name="Sun C.M."/>
        </authorList>
    </citation>
    <scope>NUCLEOTIDE SEQUENCE [LARGE SCALE GENOMIC DNA]</scope>
    <source>
        <strain evidence="14">rifampicinis</strain>
    </source>
</reference>
<keyword evidence="14" id="KW-1185">Reference proteome</keyword>
<evidence type="ECO:0000256" key="3">
    <source>
        <dbReference type="ARBA" id="ARBA00012737"/>
    </source>
</evidence>
<dbReference type="PIRSF" id="PIRSF001589">
    <property type="entry name" value="Asn_synthetase_glu-h"/>
    <property type="match status" value="1"/>
</dbReference>
<comment type="similarity">
    <text evidence="2">Belongs to the asparagine synthetase family.</text>
</comment>
<evidence type="ECO:0000256" key="5">
    <source>
        <dbReference type="ARBA" id="ARBA00022840"/>
    </source>
</evidence>
<evidence type="ECO:0000256" key="7">
    <source>
        <dbReference type="ARBA" id="ARBA00022962"/>
    </source>
</evidence>
<dbReference type="CDD" id="cd00712">
    <property type="entry name" value="AsnB"/>
    <property type="match status" value="1"/>
</dbReference>
<accession>A0A7S8IG45</accession>
<dbReference type="InterPro" id="IPR029055">
    <property type="entry name" value="Ntn_hydrolases_N"/>
</dbReference>
<dbReference type="CDD" id="cd01991">
    <property type="entry name" value="Asn_synthase_B_C"/>
    <property type="match status" value="1"/>
</dbReference>
<dbReference type="InterPro" id="IPR051786">
    <property type="entry name" value="ASN_synthetase/amidase"/>
</dbReference>
<dbReference type="NCBIfam" id="TIGR01536">
    <property type="entry name" value="asn_synth_AEB"/>
    <property type="match status" value="1"/>
</dbReference>
<dbReference type="InterPro" id="IPR033738">
    <property type="entry name" value="AsnB_N"/>
</dbReference>
<dbReference type="Gene3D" id="3.60.20.10">
    <property type="entry name" value="Glutamine Phosphoribosylpyrophosphate, subunit 1, domain 1"/>
    <property type="match status" value="1"/>
</dbReference>
<dbReference type="SUPFAM" id="SSF52402">
    <property type="entry name" value="Adenine nucleotide alpha hydrolases-like"/>
    <property type="match status" value="1"/>
</dbReference>
<feature type="domain" description="Glutamine amidotransferase type-2" evidence="12">
    <location>
        <begin position="2"/>
        <end position="215"/>
    </location>
</feature>
<evidence type="ECO:0000256" key="4">
    <source>
        <dbReference type="ARBA" id="ARBA00022741"/>
    </source>
</evidence>
<dbReference type="InterPro" id="IPR001962">
    <property type="entry name" value="Asn_synthase"/>
</dbReference>
<feature type="site" description="Important for beta-aspartyl-AMP intermediate formation" evidence="11">
    <location>
        <position position="369"/>
    </location>
</feature>
<dbReference type="GO" id="GO:0005524">
    <property type="term" value="F:ATP binding"/>
    <property type="evidence" value="ECO:0007669"/>
    <property type="project" value="UniProtKB-KW"/>
</dbReference>
<organism evidence="13 14">
    <name type="scientific">Phototrophicus methaneseepsis</name>
    <dbReference type="NCBI Taxonomy" id="2710758"/>
    <lineage>
        <taxon>Bacteria</taxon>
        <taxon>Bacillati</taxon>
        <taxon>Chloroflexota</taxon>
        <taxon>Candidatus Thermofontia</taxon>
        <taxon>Phototrophicales</taxon>
        <taxon>Phototrophicaceae</taxon>
        <taxon>Phototrophicus</taxon>
    </lineage>
</organism>
<comment type="pathway">
    <text evidence="1">Amino-acid biosynthesis; L-asparagine biosynthesis; L-asparagine from L-aspartate (L-Gln route): step 1/1.</text>
</comment>
<gene>
    <name evidence="13" type="primary">asnB</name>
    <name evidence="13" type="ORF">G4Y79_04205</name>
</gene>
<dbReference type="PROSITE" id="PS51278">
    <property type="entry name" value="GATASE_TYPE_2"/>
    <property type="match status" value="1"/>
</dbReference>
<dbReference type="GO" id="GO:0005829">
    <property type="term" value="C:cytosol"/>
    <property type="evidence" value="ECO:0007669"/>
    <property type="project" value="TreeGrafter"/>
</dbReference>
<name>A0A7S8IG45_9CHLR</name>
<keyword evidence="7 9" id="KW-0315">Glutamine amidotransferase</keyword>
<protein>
    <recommendedName>
        <fullName evidence="3">asparagine synthase (glutamine-hydrolyzing)</fullName>
        <ecNumber evidence="3">6.3.5.4</ecNumber>
    </recommendedName>
</protein>
<dbReference type="Gene3D" id="3.40.50.620">
    <property type="entry name" value="HUPs"/>
    <property type="match status" value="1"/>
</dbReference>
<keyword evidence="13" id="KW-0436">Ligase</keyword>
<evidence type="ECO:0000256" key="1">
    <source>
        <dbReference type="ARBA" id="ARBA00005187"/>
    </source>
</evidence>
<dbReference type="EMBL" id="CP062983">
    <property type="protein sequence ID" value="QPC83593.1"/>
    <property type="molecule type" value="Genomic_DNA"/>
</dbReference>
<feature type="binding site" evidence="10">
    <location>
        <position position="294"/>
    </location>
    <ligand>
        <name>ATP</name>
        <dbReference type="ChEBI" id="CHEBI:30616"/>
    </ligand>
</feature>
<dbReference type="RefSeq" id="WP_195171659.1">
    <property type="nucleotide sequence ID" value="NZ_CP062983.1"/>
</dbReference>
<sequence length="629" mass="69680">MCGICGVIHLDGAPVAKATLQAMNDTLFHRGPDDAGYHLADHIGLAMRRLSIIDVAGSPQPLYNEDQQVTVVFNGEIYNFQALRQQLTAKGHTFRTGGDGETIAHLYEDHSTDAPKHLRGQFAFAAWDAAQEKLLLACDRMGQKPIYYYYDAQTFVFASEIKALLRHPRVPRQSILDDPHNLALYLSYGYIPAPQTAFKHIHALQPGHTLLLNAATGKIGVQPYWQPPQIAPADRSAQAADWVPQIREALLEAVRLRLIADVPLGAFLSGGLDSSLIVALMQRETNHTVKTFSIGFAGEDSFDETIYARQVADYLGTDHTAFIVEPHAMDLLPKLVWHYDAPFADSSAIPTFLVSELTRQHVTVALTGDGGDELFAGYDRFYAATLVQKLGMIPRPLWQMASGLLGALPEGTGYANRLKRAGRFVRGASQPLAYAYFDWVRLFDAEQVQQLTQQRDIGGAHFAGFIGGDPDLSAILYANMTTYLPDDLLIKADRCSMAASLEARAPFMDHELVELAARVPLNLKLNGRNTKYILKEVARGLLPDAIIDRKKHGFGAPLGAWLRQDSGLVRDVLLSQQARQRGLLSMPAVEKLITEHESGQRDHGYRLWALLTLETWYHLFVDAPQPVMP</sequence>
<keyword evidence="9" id="KW-0028">Amino-acid biosynthesis</keyword>
<evidence type="ECO:0000256" key="9">
    <source>
        <dbReference type="PIRSR" id="PIRSR001589-1"/>
    </source>
</evidence>
<dbReference type="PANTHER" id="PTHR43284">
    <property type="entry name" value="ASPARAGINE SYNTHETASE (GLUTAMINE-HYDROLYZING)"/>
    <property type="match status" value="1"/>
</dbReference>
<comment type="catalytic activity">
    <reaction evidence="8">
        <text>L-aspartate + L-glutamine + ATP + H2O = L-asparagine + L-glutamate + AMP + diphosphate + H(+)</text>
        <dbReference type="Rhea" id="RHEA:12228"/>
        <dbReference type="ChEBI" id="CHEBI:15377"/>
        <dbReference type="ChEBI" id="CHEBI:15378"/>
        <dbReference type="ChEBI" id="CHEBI:29985"/>
        <dbReference type="ChEBI" id="CHEBI:29991"/>
        <dbReference type="ChEBI" id="CHEBI:30616"/>
        <dbReference type="ChEBI" id="CHEBI:33019"/>
        <dbReference type="ChEBI" id="CHEBI:58048"/>
        <dbReference type="ChEBI" id="CHEBI:58359"/>
        <dbReference type="ChEBI" id="CHEBI:456215"/>
        <dbReference type="EC" id="6.3.5.4"/>
    </reaction>
</comment>
<dbReference type="GO" id="GO:0006529">
    <property type="term" value="P:asparagine biosynthetic process"/>
    <property type="evidence" value="ECO:0007669"/>
    <property type="project" value="UniProtKB-KW"/>
</dbReference>
<dbReference type="KEGG" id="pmet:G4Y79_04205"/>
<keyword evidence="4 10" id="KW-0547">Nucleotide-binding</keyword>
<feature type="binding site" evidence="10">
    <location>
        <position position="99"/>
    </location>
    <ligand>
        <name>L-glutamine</name>
        <dbReference type="ChEBI" id="CHEBI:58359"/>
    </ligand>
</feature>
<evidence type="ECO:0000313" key="14">
    <source>
        <dbReference type="Proteomes" id="UP000594468"/>
    </source>
</evidence>
<evidence type="ECO:0000313" key="13">
    <source>
        <dbReference type="EMBL" id="QPC83593.1"/>
    </source>
</evidence>
<dbReference type="EC" id="6.3.5.4" evidence="3"/>
<dbReference type="InterPro" id="IPR014729">
    <property type="entry name" value="Rossmann-like_a/b/a_fold"/>
</dbReference>
<dbReference type="AlphaFoldDB" id="A0A7S8IG45"/>